<protein>
    <submittedName>
        <fullName evidence="1">Uncharacterized protein</fullName>
    </submittedName>
</protein>
<comment type="caution">
    <text evidence="1">The sequence shown here is derived from an EMBL/GenBank/DDBJ whole genome shotgun (WGS) entry which is preliminary data.</text>
</comment>
<keyword evidence="2" id="KW-1185">Reference proteome</keyword>
<reference evidence="1" key="1">
    <citation type="submission" date="2020-08" db="EMBL/GenBank/DDBJ databases">
        <title>Multicomponent nature underlies the extraordinary mechanical properties of spider dragline silk.</title>
        <authorList>
            <person name="Kono N."/>
            <person name="Nakamura H."/>
            <person name="Mori M."/>
            <person name="Yoshida Y."/>
            <person name="Ohtoshi R."/>
            <person name="Malay A.D."/>
            <person name="Moran D.A.P."/>
            <person name="Tomita M."/>
            <person name="Numata K."/>
            <person name="Arakawa K."/>
        </authorList>
    </citation>
    <scope>NUCLEOTIDE SEQUENCE</scope>
</reference>
<evidence type="ECO:0000313" key="1">
    <source>
        <dbReference type="EMBL" id="GFY10273.1"/>
    </source>
</evidence>
<name>A0A8X6SF20_TRICX</name>
<dbReference type="Proteomes" id="UP000887159">
    <property type="component" value="Unassembled WGS sequence"/>
</dbReference>
<gene>
    <name evidence="1" type="ORF">TNCV_2629521</name>
</gene>
<dbReference type="AlphaFoldDB" id="A0A8X6SF20"/>
<sequence length="94" mass="10759">MTYLIRPVICHVAQREKKLLDGTDKDCLFMDQSNSEPDMKQNSMVYIRVTAVDELYRYRIVIDFVTSSSPVPLKTCRVGQRSTLNLSRAATSSR</sequence>
<accession>A0A8X6SF20</accession>
<dbReference type="EMBL" id="BMAU01021296">
    <property type="protein sequence ID" value="GFY10273.1"/>
    <property type="molecule type" value="Genomic_DNA"/>
</dbReference>
<organism evidence="1 2">
    <name type="scientific">Trichonephila clavipes</name>
    <name type="common">Golden silk orbweaver</name>
    <name type="synonym">Nephila clavipes</name>
    <dbReference type="NCBI Taxonomy" id="2585209"/>
    <lineage>
        <taxon>Eukaryota</taxon>
        <taxon>Metazoa</taxon>
        <taxon>Ecdysozoa</taxon>
        <taxon>Arthropoda</taxon>
        <taxon>Chelicerata</taxon>
        <taxon>Arachnida</taxon>
        <taxon>Araneae</taxon>
        <taxon>Araneomorphae</taxon>
        <taxon>Entelegynae</taxon>
        <taxon>Araneoidea</taxon>
        <taxon>Nephilidae</taxon>
        <taxon>Trichonephila</taxon>
    </lineage>
</organism>
<evidence type="ECO:0000313" key="2">
    <source>
        <dbReference type="Proteomes" id="UP000887159"/>
    </source>
</evidence>
<proteinExistence type="predicted"/>